<name>A0A4R3ZQR0_9ACTN</name>
<evidence type="ECO:0008006" key="3">
    <source>
        <dbReference type="Google" id="ProtNLM"/>
    </source>
</evidence>
<evidence type="ECO:0000313" key="2">
    <source>
        <dbReference type="Proteomes" id="UP000295805"/>
    </source>
</evidence>
<proteinExistence type="predicted"/>
<organism evidence="1 2">
    <name type="scientific">Dietzia cinnamea</name>
    <dbReference type="NCBI Taxonomy" id="321318"/>
    <lineage>
        <taxon>Bacteria</taxon>
        <taxon>Bacillati</taxon>
        <taxon>Actinomycetota</taxon>
        <taxon>Actinomycetes</taxon>
        <taxon>Mycobacteriales</taxon>
        <taxon>Dietziaceae</taxon>
        <taxon>Dietzia</taxon>
    </lineage>
</organism>
<evidence type="ECO:0000313" key="1">
    <source>
        <dbReference type="EMBL" id="TCW21357.1"/>
    </source>
</evidence>
<dbReference type="GeneID" id="89532397"/>
<reference evidence="1 2" key="1">
    <citation type="submission" date="2019-03" db="EMBL/GenBank/DDBJ databases">
        <title>Root nodule microbial communities of legume samples collected from USA, Mexico and Botswana.</title>
        <authorList>
            <person name="Hirsch A."/>
        </authorList>
    </citation>
    <scope>NUCLEOTIDE SEQUENCE [LARGE SCALE GENOMIC DNA]</scope>
    <source>
        <strain evidence="1 2">55</strain>
    </source>
</reference>
<accession>A0A4R3ZQR0</accession>
<protein>
    <recommendedName>
        <fullName evidence="3">PAP2 superfamily protein</fullName>
    </recommendedName>
</protein>
<comment type="caution">
    <text evidence="1">The sequence shown here is derived from an EMBL/GenBank/DDBJ whole genome shotgun (WGS) entry which is preliminary data.</text>
</comment>
<dbReference type="EMBL" id="SMCX01000024">
    <property type="protein sequence ID" value="TCW21357.1"/>
    <property type="molecule type" value="Genomic_DNA"/>
</dbReference>
<dbReference type="RefSeq" id="WP_063935005.1">
    <property type="nucleotide sequence ID" value="NZ_CP143054.1"/>
</dbReference>
<sequence>MGVSPEKALTEVLAPWVVLAVGATHLGCAVKSPGWGVATAAGLGLVPQAAITWRVRHRGLSDHHVTKREDRPLVIAGIAVSVASLMVAQRQGSAPAELRRMTRGALVTLGVAGAATLRVKVSFHTAVLAGVVAVLAREVSPRYWAGLGLVPPLAWARVRISHHTPVETVLGAAIGAGCGYWGGGR</sequence>
<gene>
    <name evidence="1" type="ORF">EDD19_12410</name>
</gene>
<dbReference type="Proteomes" id="UP000295805">
    <property type="component" value="Unassembled WGS sequence"/>
</dbReference>
<dbReference type="AlphaFoldDB" id="A0A4R3ZQR0"/>